<organism evidence="2 3">
    <name type="scientific">Myriangium duriaei CBS 260.36</name>
    <dbReference type="NCBI Taxonomy" id="1168546"/>
    <lineage>
        <taxon>Eukaryota</taxon>
        <taxon>Fungi</taxon>
        <taxon>Dikarya</taxon>
        <taxon>Ascomycota</taxon>
        <taxon>Pezizomycotina</taxon>
        <taxon>Dothideomycetes</taxon>
        <taxon>Dothideomycetidae</taxon>
        <taxon>Myriangiales</taxon>
        <taxon>Myriangiaceae</taxon>
        <taxon>Myriangium</taxon>
    </lineage>
</organism>
<proteinExistence type="predicted"/>
<protein>
    <submittedName>
        <fullName evidence="2">Uncharacterized protein</fullName>
    </submittedName>
</protein>
<gene>
    <name evidence="2" type="ORF">K461DRAFT_273713</name>
</gene>
<dbReference type="Proteomes" id="UP000799439">
    <property type="component" value="Unassembled WGS sequence"/>
</dbReference>
<evidence type="ECO:0000256" key="1">
    <source>
        <dbReference type="SAM" id="MobiDB-lite"/>
    </source>
</evidence>
<sequence>MLDENLPAFFYKKSSDGIAHHDAIYLAYHGSDPSPAYILKHADPSKHASRNCYAAALFDSFNPDVLYGEVLVQPTWTQPSLSEEEIRRNGGVPPPPQAIIPGEFSIQLYEPDQQITVRRKPGGLSSSTTYEFDMPQTSFRTPSVSALDRTQSDPAATATTPKLNFVWRKESKLSKDLTCFLTGKSTDGLTKRKHKDPDIAIAHFRSLREVTIYEPNLSRVELEDLKGLEVVVLLAAATIKDIYLSNNLKEIFNISDAPARKLSSGGRKVVPTPSQAPSQPKPPQNKWVPTTVNPNLAQKPQQNPQRPSAPQTTGKDPRAQWDIDAETARLKAQVAAEEKEAARRTAQHRRDKEKADEAETRRLRKMVEAETKEAKRKQKQIDDETDRLRRKYGQNLPQLPSRPSGGPQQPRPPAQRPSGGSSYLQPIPQGAPVRPVSSNGMYAHPNPSAYGPSGFVMSGGAGPSAGPPGPRPKKSGFFGLRELEDEMRKVTKKRSSLW</sequence>
<dbReference type="AlphaFoldDB" id="A0A9P4J8Y4"/>
<evidence type="ECO:0000313" key="2">
    <source>
        <dbReference type="EMBL" id="KAF2157522.1"/>
    </source>
</evidence>
<accession>A0A9P4J8Y4</accession>
<evidence type="ECO:0000313" key="3">
    <source>
        <dbReference type="Proteomes" id="UP000799439"/>
    </source>
</evidence>
<feature type="region of interest" description="Disordered" evidence="1">
    <location>
        <begin position="261"/>
        <end position="318"/>
    </location>
</feature>
<name>A0A9P4J8Y4_9PEZI</name>
<feature type="compositionally biased region" description="Basic and acidic residues" evidence="1">
    <location>
        <begin position="336"/>
        <end position="373"/>
    </location>
</feature>
<comment type="caution">
    <text evidence="2">The sequence shown here is derived from an EMBL/GenBank/DDBJ whole genome shotgun (WGS) entry which is preliminary data.</text>
</comment>
<feature type="compositionally biased region" description="Polar residues" evidence="1">
    <location>
        <begin position="287"/>
        <end position="314"/>
    </location>
</feature>
<reference evidence="2" key="1">
    <citation type="journal article" date="2020" name="Stud. Mycol.">
        <title>101 Dothideomycetes genomes: a test case for predicting lifestyles and emergence of pathogens.</title>
        <authorList>
            <person name="Haridas S."/>
            <person name="Albert R."/>
            <person name="Binder M."/>
            <person name="Bloem J."/>
            <person name="Labutti K."/>
            <person name="Salamov A."/>
            <person name="Andreopoulos B."/>
            <person name="Baker S."/>
            <person name="Barry K."/>
            <person name="Bills G."/>
            <person name="Bluhm B."/>
            <person name="Cannon C."/>
            <person name="Castanera R."/>
            <person name="Culley D."/>
            <person name="Daum C."/>
            <person name="Ezra D."/>
            <person name="Gonzalez J."/>
            <person name="Henrissat B."/>
            <person name="Kuo A."/>
            <person name="Liang C."/>
            <person name="Lipzen A."/>
            <person name="Lutzoni F."/>
            <person name="Magnuson J."/>
            <person name="Mondo S."/>
            <person name="Nolan M."/>
            <person name="Ohm R."/>
            <person name="Pangilinan J."/>
            <person name="Park H.-J."/>
            <person name="Ramirez L."/>
            <person name="Alfaro M."/>
            <person name="Sun H."/>
            <person name="Tritt A."/>
            <person name="Yoshinaga Y."/>
            <person name="Zwiers L.-H."/>
            <person name="Turgeon B."/>
            <person name="Goodwin S."/>
            <person name="Spatafora J."/>
            <person name="Crous P."/>
            <person name="Grigoriev I."/>
        </authorList>
    </citation>
    <scope>NUCLEOTIDE SEQUENCE</scope>
    <source>
        <strain evidence="2">CBS 260.36</strain>
    </source>
</reference>
<dbReference type="OrthoDB" id="3357341at2759"/>
<feature type="compositionally biased region" description="Low complexity" evidence="1">
    <location>
        <begin position="397"/>
        <end position="408"/>
    </location>
</feature>
<dbReference type="EMBL" id="ML996081">
    <property type="protein sequence ID" value="KAF2157522.1"/>
    <property type="molecule type" value="Genomic_DNA"/>
</dbReference>
<feature type="region of interest" description="Disordered" evidence="1">
    <location>
        <begin position="330"/>
        <end position="498"/>
    </location>
</feature>
<keyword evidence="3" id="KW-1185">Reference proteome</keyword>